<evidence type="ECO:0000256" key="1">
    <source>
        <dbReference type="ARBA" id="ARBA00000085"/>
    </source>
</evidence>
<dbReference type="PROSITE" id="PS50109">
    <property type="entry name" value="HIS_KIN"/>
    <property type="match status" value="1"/>
</dbReference>
<dbReference type="Pfam" id="PF02518">
    <property type="entry name" value="HATPase_c"/>
    <property type="match status" value="1"/>
</dbReference>
<dbReference type="InterPro" id="IPR003018">
    <property type="entry name" value="GAF"/>
</dbReference>
<dbReference type="InterPro" id="IPR005467">
    <property type="entry name" value="His_kinase_dom"/>
</dbReference>
<organism evidence="10">
    <name type="scientific">Cyanothece sp. (strain PCC 7425 / ATCC 29141)</name>
    <dbReference type="NCBI Taxonomy" id="395961"/>
    <lineage>
        <taxon>Bacteria</taxon>
        <taxon>Bacillati</taxon>
        <taxon>Cyanobacteriota</taxon>
        <taxon>Cyanophyceae</taxon>
        <taxon>Gomontiellales</taxon>
        <taxon>Cyanothecaceae</taxon>
        <taxon>Cyanothece</taxon>
    </lineage>
</organism>
<accession>B8HW94</accession>
<dbReference type="HOGENOM" id="CLU_020162_0_0_3"/>
<dbReference type="SMART" id="SM00387">
    <property type="entry name" value="HATPase_c"/>
    <property type="match status" value="1"/>
</dbReference>
<evidence type="ECO:0000256" key="5">
    <source>
        <dbReference type="ARBA" id="ARBA00022777"/>
    </source>
</evidence>
<dbReference type="InterPro" id="IPR036097">
    <property type="entry name" value="HisK_dim/P_sf"/>
</dbReference>
<dbReference type="SMART" id="SM00086">
    <property type="entry name" value="PAC"/>
    <property type="match status" value="1"/>
</dbReference>
<gene>
    <name evidence="10" type="ordered locus">Cyan7425_2315</name>
</gene>
<dbReference type="KEGG" id="cyn:Cyan7425_2315"/>
<evidence type="ECO:0000259" key="9">
    <source>
        <dbReference type="PROSITE" id="PS50112"/>
    </source>
</evidence>
<dbReference type="Pfam" id="PF01590">
    <property type="entry name" value="GAF"/>
    <property type="match status" value="1"/>
</dbReference>
<dbReference type="Pfam" id="PF13426">
    <property type="entry name" value="PAS_9"/>
    <property type="match status" value="1"/>
</dbReference>
<evidence type="ECO:0000256" key="4">
    <source>
        <dbReference type="ARBA" id="ARBA00022679"/>
    </source>
</evidence>
<evidence type="ECO:0000313" key="10">
    <source>
        <dbReference type="EMBL" id="ACL44673.1"/>
    </source>
</evidence>
<evidence type="ECO:0000256" key="3">
    <source>
        <dbReference type="ARBA" id="ARBA00022553"/>
    </source>
</evidence>
<keyword evidence="4" id="KW-0808">Transferase</keyword>
<dbReference type="InterPro" id="IPR035965">
    <property type="entry name" value="PAS-like_dom_sf"/>
</dbReference>
<dbReference type="AlphaFoldDB" id="B8HW94"/>
<dbReference type="PANTHER" id="PTHR43047">
    <property type="entry name" value="TWO-COMPONENT HISTIDINE PROTEIN KINASE"/>
    <property type="match status" value="1"/>
</dbReference>
<evidence type="ECO:0000256" key="7">
    <source>
        <dbReference type="SAM" id="Coils"/>
    </source>
</evidence>
<dbReference type="InterPro" id="IPR029016">
    <property type="entry name" value="GAF-like_dom_sf"/>
</dbReference>
<dbReference type="InterPro" id="IPR001610">
    <property type="entry name" value="PAC"/>
</dbReference>
<evidence type="ECO:0000256" key="6">
    <source>
        <dbReference type="ARBA" id="ARBA00023012"/>
    </source>
</evidence>
<dbReference type="eggNOG" id="COG2203">
    <property type="taxonomic scope" value="Bacteria"/>
</dbReference>
<dbReference type="STRING" id="395961.Cyan7425_2315"/>
<dbReference type="SMART" id="SM00091">
    <property type="entry name" value="PAS"/>
    <property type="match status" value="1"/>
</dbReference>
<feature type="domain" description="PAS" evidence="9">
    <location>
        <begin position="397"/>
        <end position="461"/>
    </location>
</feature>
<dbReference type="eggNOG" id="COG2205">
    <property type="taxonomic scope" value="Bacteria"/>
</dbReference>
<dbReference type="InterPro" id="IPR036890">
    <property type="entry name" value="HATPase_C_sf"/>
</dbReference>
<dbReference type="InterPro" id="IPR004358">
    <property type="entry name" value="Sig_transdc_His_kin-like_C"/>
</dbReference>
<dbReference type="InterPro" id="IPR003661">
    <property type="entry name" value="HisK_dim/P_dom"/>
</dbReference>
<dbReference type="SMART" id="SM00065">
    <property type="entry name" value="GAF"/>
    <property type="match status" value="2"/>
</dbReference>
<feature type="coiled-coil region" evidence="7">
    <location>
        <begin position="503"/>
        <end position="544"/>
    </location>
</feature>
<dbReference type="InterPro" id="IPR000014">
    <property type="entry name" value="PAS"/>
</dbReference>
<dbReference type="CDD" id="cd00082">
    <property type="entry name" value="HisKA"/>
    <property type="match status" value="1"/>
</dbReference>
<dbReference type="CDD" id="cd00075">
    <property type="entry name" value="HATPase"/>
    <property type="match status" value="1"/>
</dbReference>
<protein>
    <recommendedName>
        <fullName evidence="2">histidine kinase</fullName>
        <ecNumber evidence="2">2.7.13.3</ecNumber>
    </recommendedName>
</protein>
<dbReference type="EC" id="2.7.13.3" evidence="2"/>
<dbReference type="GO" id="GO:0005886">
    <property type="term" value="C:plasma membrane"/>
    <property type="evidence" value="ECO:0007669"/>
    <property type="project" value="TreeGrafter"/>
</dbReference>
<dbReference type="SUPFAM" id="SSF55781">
    <property type="entry name" value="GAF domain-like"/>
    <property type="match status" value="2"/>
</dbReference>
<dbReference type="NCBIfam" id="TIGR00229">
    <property type="entry name" value="sensory_box"/>
    <property type="match status" value="1"/>
</dbReference>
<dbReference type="Gene3D" id="3.30.565.10">
    <property type="entry name" value="Histidine kinase-like ATPase, C-terminal domain"/>
    <property type="match status" value="1"/>
</dbReference>
<dbReference type="EMBL" id="CP001344">
    <property type="protein sequence ID" value="ACL44673.1"/>
    <property type="molecule type" value="Genomic_DNA"/>
</dbReference>
<dbReference type="CDD" id="cd00130">
    <property type="entry name" value="PAS"/>
    <property type="match status" value="1"/>
</dbReference>
<comment type="catalytic activity">
    <reaction evidence="1">
        <text>ATP + protein L-histidine = ADP + protein N-phospho-L-histidine.</text>
        <dbReference type="EC" id="2.7.13.3"/>
    </reaction>
</comment>
<dbReference type="PANTHER" id="PTHR43047:SF72">
    <property type="entry name" value="OSMOSENSING HISTIDINE PROTEIN KINASE SLN1"/>
    <property type="match status" value="1"/>
</dbReference>
<dbReference type="PRINTS" id="PR00344">
    <property type="entry name" value="BCTRLSENSOR"/>
</dbReference>
<feature type="domain" description="Histidine kinase" evidence="8">
    <location>
        <begin position="551"/>
        <end position="777"/>
    </location>
</feature>
<dbReference type="GO" id="GO:0000155">
    <property type="term" value="F:phosphorelay sensor kinase activity"/>
    <property type="evidence" value="ECO:0007669"/>
    <property type="project" value="InterPro"/>
</dbReference>
<dbReference type="FunFam" id="3.30.565.10:FF:000006">
    <property type="entry name" value="Sensor histidine kinase WalK"/>
    <property type="match status" value="1"/>
</dbReference>
<dbReference type="Gene3D" id="3.30.450.20">
    <property type="entry name" value="PAS domain"/>
    <property type="match status" value="1"/>
</dbReference>
<dbReference type="GO" id="GO:0009927">
    <property type="term" value="F:histidine phosphotransfer kinase activity"/>
    <property type="evidence" value="ECO:0007669"/>
    <property type="project" value="TreeGrafter"/>
</dbReference>
<dbReference type="Gene3D" id="1.10.287.130">
    <property type="match status" value="1"/>
</dbReference>
<keyword evidence="3" id="KW-0597">Phosphoprotein</keyword>
<name>B8HW94_CYAP4</name>
<dbReference type="PROSITE" id="PS50112">
    <property type="entry name" value="PAS"/>
    <property type="match status" value="1"/>
</dbReference>
<evidence type="ECO:0000259" key="8">
    <source>
        <dbReference type="PROSITE" id="PS50109"/>
    </source>
</evidence>
<keyword evidence="5 10" id="KW-0418">Kinase</keyword>
<keyword evidence="7" id="KW-0175">Coiled coil</keyword>
<evidence type="ECO:0000256" key="2">
    <source>
        <dbReference type="ARBA" id="ARBA00012438"/>
    </source>
</evidence>
<dbReference type="InterPro" id="IPR003594">
    <property type="entry name" value="HATPase_dom"/>
</dbReference>
<reference evidence="10" key="1">
    <citation type="submission" date="2009-01" db="EMBL/GenBank/DDBJ databases">
        <title>Complete sequence of chromosome Cyanothece sp. PCC 7425.</title>
        <authorList>
            <consortium name="US DOE Joint Genome Institute"/>
            <person name="Lucas S."/>
            <person name="Copeland A."/>
            <person name="Lapidus A."/>
            <person name="Glavina del Rio T."/>
            <person name="Dalin E."/>
            <person name="Tice H."/>
            <person name="Bruce D."/>
            <person name="Goodwin L."/>
            <person name="Pitluck S."/>
            <person name="Sims D."/>
            <person name="Meineke L."/>
            <person name="Brettin T."/>
            <person name="Detter J.C."/>
            <person name="Han C."/>
            <person name="Larimer F."/>
            <person name="Land M."/>
            <person name="Hauser L."/>
            <person name="Kyrpides N."/>
            <person name="Ovchinnikova G."/>
            <person name="Liberton M."/>
            <person name="Stoeckel J."/>
            <person name="Banerjee A."/>
            <person name="Singh A."/>
            <person name="Page L."/>
            <person name="Sato H."/>
            <person name="Zhao L."/>
            <person name="Sherman L."/>
            <person name="Pakrasi H."/>
            <person name="Richardson P."/>
        </authorList>
    </citation>
    <scope>NUCLEOTIDE SEQUENCE</scope>
    <source>
        <strain evidence="10">PCC 7425</strain>
    </source>
</reference>
<keyword evidence="6" id="KW-0902">Two-component regulatory system</keyword>
<dbReference type="Gene3D" id="3.30.450.40">
    <property type="match status" value="2"/>
</dbReference>
<sequence length="778" mass="86954">MGIVVVVHIEVRAPMVVDRPLLSCPPLLTGITEAAHQLLTIPAWETALSKAFETLATHTGCDRLRLWEITVSPESNTVQPCHIFPPDTAQLPVRLDCPSSGCLQDWWEHLQCGVPFQAGRGEVSALEEEWLIEQGILAVLVLPIQIEQNLTHILSLEYTQCPYCWSEAEINLLRSFAVHLGGVMELRRRSAQLLWRSFAIARQQQQISQQQCRQISESRLRRQNQVLVELARRKNLHRGDFSAALQEITSVAAETLEVERTSVSIYNPERTRIYCLDLYERSQDCHSQGLELQASLYPDYFRALEQERTIAAHDALNDPRTHEFSESYLSPLGIASMLDAPIWLGGQMVGVVCHEHIGEKRQWTMEEQQFAASIADLVSLAMEARDRYQAQEELRASEERLKSFFNATFEAVFIHDQGRILDVNHAAETLFGYTTTELIGMLATDLAMPECRPLLVERIQQPSDLPFEATGLRKDSSTFIAEVSGKSIIYKGRPARVVGIRDITERKRAEAALEALNANLEQQVEERTAQLQQKMQELQELNQLKDVFLHAVSHDLRTPVMGTLLVLNNLLNPPGQSAEAPANPPATVSLSRGVIERMIASQKRQLTLIDTLLETHASDVQGMVLHQEPIQLGILAQGIVDDLEPLLSKNQAIVRNLIAPNLPTVEVDAIQLRRVYENLITNALKHNPPGLTLTLTATQDSNALICTVQDNGVGISPEQSKHLFDLYFRGSNSRHLKGIGLGLYLCRQVIQAHKGEIGVISTPGEGATFWFSLPLPPA</sequence>
<dbReference type="SUPFAM" id="SSF55785">
    <property type="entry name" value="PYP-like sensor domain (PAS domain)"/>
    <property type="match status" value="1"/>
</dbReference>
<dbReference type="SUPFAM" id="SSF47384">
    <property type="entry name" value="Homodimeric domain of signal transducing histidine kinase"/>
    <property type="match status" value="1"/>
</dbReference>
<dbReference type="SUPFAM" id="SSF55874">
    <property type="entry name" value="ATPase domain of HSP90 chaperone/DNA topoisomerase II/histidine kinase"/>
    <property type="match status" value="1"/>
</dbReference>
<proteinExistence type="predicted"/>